<dbReference type="AlphaFoldDB" id="A0AAD5NA37"/>
<protein>
    <submittedName>
        <fullName evidence="1">Uncharacterized protein</fullName>
    </submittedName>
</protein>
<reference evidence="1" key="1">
    <citation type="submission" date="2021-06" db="EMBL/GenBank/DDBJ databases">
        <title>Parelaphostrongylus tenuis whole genome reference sequence.</title>
        <authorList>
            <person name="Garwood T.J."/>
            <person name="Larsen P.A."/>
            <person name="Fountain-Jones N.M."/>
            <person name="Garbe J.R."/>
            <person name="Macchietto M.G."/>
            <person name="Kania S.A."/>
            <person name="Gerhold R.W."/>
            <person name="Richards J.E."/>
            <person name="Wolf T.M."/>
        </authorList>
    </citation>
    <scope>NUCLEOTIDE SEQUENCE</scope>
    <source>
        <strain evidence="1">MNPRO001-30</strain>
        <tissue evidence="1">Meninges</tissue>
    </source>
</reference>
<accession>A0AAD5NA37</accession>
<organism evidence="1 2">
    <name type="scientific">Parelaphostrongylus tenuis</name>
    <name type="common">Meningeal worm</name>
    <dbReference type="NCBI Taxonomy" id="148309"/>
    <lineage>
        <taxon>Eukaryota</taxon>
        <taxon>Metazoa</taxon>
        <taxon>Ecdysozoa</taxon>
        <taxon>Nematoda</taxon>
        <taxon>Chromadorea</taxon>
        <taxon>Rhabditida</taxon>
        <taxon>Rhabditina</taxon>
        <taxon>Rhabditomorpha</taxon>
        <taxon>Strongyloidea</taxon>
        <taxon>Metastrongylidae</taxon>
        <taxon>Parelaphostrongylus</taxon>
    </lineage>
</organism>
<gene>
    <name evidence="1" type="ORF">KIN20_020787</name>
</gene>
<keyword evidence="2" id="KW-1185">Reference proteome</keyword>
<comment type="caution">
    <text evidence="1">The sequence shown here is derived from an EMBL/GenBank/DDBJ whole genome shotgun (WGS) entry which is preliminary data.</text>
</comment>
<dbReference type="Proteomes" id="UP001196413">
    <property type="component" value="Unassembled WGS sequence"/>
</dbReference>
<evidence type="ECO:0000313" key="2">
    <source>
        <dbReference type="Proteomes" id="UP001196413"/>
    </source>
</evidence>
<feature type="non-terminal residue" evidence="1">
    <location>
        <position position="82"/>
    </location>
</feature>
<proteinExistence type="predicted"/>
<name>A0AAD5NA37_PARTN</name>
<sequence>MNGLQHRNGRQSCDSKRASDAEELCRTSAEKQALETFTVTGFTTLPVAMVYAGKPEVSNRDAGIAANEAGAKAFVERLVMQT</sequence>
<evidence type="ECO:0000313" key="1">
    <source>
        <dbReference type="EMBL" id="KAJ1361514.1"/>
    </source>
</evidence>
<dbReference type="EMBL" id="JAHQIW010004219">
    <property type="protein sequence ID" value="KAJ1361514.1"/>
    <property type="molecule type" value="Genomic_DNA"/>
</dbReference>